<dbReference type="EMBL" id="JACVFC010000001">
    <property type="protein sequence ID" value="MBC9928752.1"/>
    <property type="molecule type" value="Genomic_DNA"/>
</dbReference>
<gene>
    <name evidence="3" type="ORF">ICL07_00095</name>
</gene>
<dbReference type="InterPro" id="IPR003423">
    <property type="entry name" value="OMP_efflux"/>
</dbReference>
<dbReference type="PANTHER" id="PTHR30203:SF23">
    <property type="entry name" value="OUTER MEMBRANE EFFLUX PROTEIN"/>
    <property type="match status" value="1"/>
</dbReference>
<evidence type="ECO:0000256" key="2">
    <source>
        <dbReference type="SAM" id="SignalP"/>
    </source>
</evidence>
<comment type="caution">
    <text evidence="3">The sequence shown here is derived from an EMBL/GenBank/DDBJ whole genome shotgun (WGS) entry which is preliminary data.</text>
</comment>
<organism evidence="3 4">
    <name type="scientific">Chitinophaga qingshengii</name>
    <dbReference type="NCBI Taxonomy" id="1569794"/>
    <lineage>
        <taxon>Bacteria</taxon>
        <taxon>Pseudomonadati</taxon>
        <taxon>Bacteroidota</taxon>
        <taxon>Chitinophagia</taxon>
        <taxon>Chitinophagales</taxon>
        <taxon>Chitinophagaceae</taxon>
        <taxon>Chitinophaga</taxon>
    </lineage>
</organism>
<evidence type="ECO:0000313" key="4">
    <source>
        <dbReference type="Proteomes" id="UP000659124"/>
    </source>
</evidence>
<keyword evidence="4" id="KW-1185">Reference proteome</keyword>
<evidence type="ECO:0000313" key="3">
    <source>
        <dbReference type="EMBL" id="MBC9928752.1"/>
    </source>
</evidence>
<name>A0ABR7TGZ1_9BACT</name>
<dbReference type="PANTHER" id="PTHR30203">
    <property type="entry name" value="OUTER MEMBRANE CATION EFFLUX PROTEIN"/>
    <property type="match status" value="1"/>
</dbReference>
<dbReference type="InterPro" id="IPR010131">
    <property type="entry name" value="MdtP/NodT-like"/>
</dbReference>
<dbReference type="RefSeq" id="WP_188085923.1">
    <property type="nucleotide sequence ID" value="NZ_JACVFC010000001.1"/>
</dbReference>
<dbReference type="Pfam" id="PF02321">
    <property type="entry name" value="OEP"/>
    <property type="match status" value="2"/>
</dbReference>
<dbReference type="SUPFAM" id="SSF56954">
    <property type="entry name" value="Outer membrane efflux proteins (OEP)"/>
    <property type="match status" value="1"/>
</dbReference>
<evidence type="ECO:0000256" key="1">
    <source>
        <dbReference type="ARBA" id="ARBA00007613"/>
    </source>
</evidence>
<protein>
    <submittedName>
        <fullName evidence="3">TolC family protein</fullName>
    </submittedName>
</protein>
<accession>A0ABR7TGZ1</accession>
<dbReference type="Gene3D" id="1.20.1600.10">
    <property type="entry name" value="Outer membrane efflux proteins (OEP)"/>
    <property type="match status" value="1"/>
</dbReference>
<comment type="similarity">
    <text evidence="1">Belongs to the outer membrane factor (OMF) (TC 1.B.17) family.</text>
</comment>
<feature type="signal peptide" evidence="2">
    <location>
        <begin position="1"/>
        <end position="24"/>
    </location>
</feature>
<sequence>MRTKTKLMLSVCVASLGFIQPIKAQTPTQTVTLQAVEDSFLVRNYVLLAQRYQIDASKALVRQAKMWSNPSFSTVLGFGSTDKFKPFNVGAQGETQYTIDQLIQLAGKRNKNILLAATATKMNEATFDELVRTLRLQLRENFYTLYYRRQTGKVLKEQLENLQRIVDAYVTADKKGVVAHADLVRLQALQVGIENDFADLKQEELEAQKNLQQLLHSQDFYEAVVTASDLAPYRLDQIQLPPLLDSVAVNRPDVRIAASQFQTAELNYRLQKAMAVPDLHVGATYDKKGSYVDNFVGLTLGIDLPLWNRNQGNIKAAQLQIGSERQQLQQQQSIAQTEVLNAYQRIVALEKRYKSFDLHQFQAEFDTLISEVAKNFSKGNISLLQFIDYFNSYSDNAKNINKFLSNRVNAYEELNYATGQELFKK</sequence>
<proteinExistence type="inferred from homology"/>
<reference evidence="3 4" key="1">
    <citation type="submission" date="2020-09" db="EMBL/GenBank/DDBJ databases">
        <title>Genome sequences of type strains of Chitinophaga qingshengii and Chitinophaga varians.</title>
        <authorList>
            <person name="Kittiwongwattana C."/>
        </authorList>
    </citation>
    <scope>NUCLEOTIDE SEQUENCE [LARGE SCALE GENOMIC DNA]</scope>
    <source>
        <strain evidence="3 4">JCM 30026</strain>
    </source>
</reference>
<feature type="chain" id="PRO_5046934368" evidence="2">
    <location>
        <begin position="25"/>
        <end position="425"/>
    </location>
</feature>
<dbReference type="Proteomes" id="UP000659124">
    <property type="component" value="Unassembled WGS sequence"/>
</dbReference>
<keyword evidence="2" id="KW-0732">Signal</keyword>